<dbReference type="InterPro" id="IPR050834">
    <property type="entry name" value="Glycosyltransf_2"/>
</dbReference>
<gene>
    <name evidence="2" type="ORF">UFOPK3772_03647</name>
</gene>
<proteinExistence type="predicted"/>
<dbReference type="SUPFAM" id="SSF53448">
    <property type="entry name" value="Nucleotide-diphospho-sugar transferases"/>
    <property type="match status" value="1"/>
</dbReference>
<dbReference type="PANTHER" id="PTHR43685">
    <property type="entry name" value="GLYCOSYLTRANSFERASE"/>
    <property type="match status" value="1"/>
</dbReference>
<dbReference type="AlphaFoldDB" id="A0A6J7M1W3"/>
<sequence>MQNGADEARESIPDSANECAISVVIPFLNAESTIAEQLTAVLLQELDAAFEVVVVDHGSTDDSALVVGSFAERDPRVRLIDGSALARGGQGPPRNFGVQVSQAPLVAFCDADDIVQPGWLHAIVEALRAGARCVAVTLDYWALNPGYRESGYPQLIAVVDGASGALAIERELYLAVGGFDETVWPMADYDFCLRLKRDFGIVPVRLAEAVIWYRVRVGLRAQFQRSRLQGQSAAGVRWRRSEPPPQSTARRLVWSASRLPYLLTPRRVMWVKNSAFTLGLVEWNVWRRLSRGVSKP</sequence>
<feature type="domain" description="Glycosyltransferase 2-like" evidence="1">
    <location>
        <begin position="22"/>
        <end position="144"/>
    </location>
</feature>
<dbReference type="Pfam" id="PF00535">
    <property type="entry name" value="Glycos_transf_2"/>
    <property type="match status" value="1"/>
</dbReference>
<organism evidence="2">
    <name type="scientific">freshwater metagenome</name>
    <dbReference type="NCBI Taxonomy" id="449393"/>
    <lineage>
        <taxon>unclassified sequences</taxon>
        <taxon>metagenomes</taxon>
        <taxon>ecological metagenomes</taxon>
    </lineage>
</organism>
<evidence type="ECO:0000313" key="2">
    <source>
        <dbReference type="EMBL" id="CAB4975080.1"/>
    </source>
</evidence>
<dbReference type="InterPro" id="IPR001173">
    <property type="entry name" value="Glyco_trans_2-like"/>
</dbReference>
<dbReference type="CDD" id="cd00761">
    <property type="entry name" value="Glyco_tranf_GTA_type"/>
    <property type="match status" value="1"/>
</dbReference>
<dbReference type="Gene3D" id="3.90.550.10">
    <property type="entry name" value="Spore Coat Polysaccharide Biosynthesis Protein SpsA, Chain A"/>
    <property type="match status" value="1"/>
</dbReference>
<accession>A0A6J7M1W3</accession>
<dbReference type="EMBL" id="CAFBNE010000254">
    <property type="protein sequence ID" value="CAB4975080.1"/>
    <property type="molecule type" value="Genomic_DNA"/>
</dbReference>
<name>A0A6J7M1W3_9ZZZZ</name>
<protein>
    <submittedName>
        <fullName evidence="2">Unannotated protein</fullName>
    </submittedName>
</protein>
<dbReference type="PANTHER" id="PTHR43685:SF12">
    <property type="entry name" value="GLYCOSYL TRANSFERASE FAMILY 2"/>
    <property type="match status" value="1"/>
</dbReference>
<reference evidence="2" key="1">
    <citation type="submission" date="2020-05" db="EMBL/GenBank/DDBJ databases">
        <authorList>
            <person name="Chiriac C."/>
            <person name="Salcher M."/>
            <person name="Ghai R."/>
            <person name="Kavagutti S V."/>
        </authorList>
    </citation>
    <scope>NUCLEOTIDE SEQUENCE</scope>
</reference>
<evidence type="ECO:0000259" key="1">
    <source>
        <dbReference type="Pfam" id="PF00535"/>
    </source>
</evidence>
<dbReference type="InterPro" id="IPR029044">
    <property type="entry name" value="Nucleotide-diphossugar_trans"/>
</dbReference>